<dbReference type="PRINTS" id="PR01415">
    <property type="entry name" value="ANKYRIN"/>
</dbReference>
<keyword evidence="5" id="KW-1185">Reference proteome</keyword>
<feature type="repeat" description="ANK" evidence="3">
    <location>
        <begin position="73"/>
        <end position="105"/>
    </location>
</feature>
<dbReference type="EMBL" id="CM026429">
    <property type="protein sequence ID" value="KAG0564240.1"/>
    <property type="molecule type" value="Genomic_DNA"/>
</dbReference>
<dbReference type="PROSITE" id="PS50088">
    <property type="entry name" value="ANK_REPEAT"/>
    <property type="match status" value="3"/>
</dbReference>
<organism evidence="4 5">
    <name type="scientific">Ceratodon purpureus</name>
    <name type="common">Fire moss</name>
    <name type="synonym">Dicranum purpureum</name>
    <dbReference type="NCBI Taxonomy" id="3225"/>
    <lineage>
        <taxon>Eukaryota</taxon>
        <taxon>Viridiplantae</taxon>
        <taxon>Streptophyta</taxon>
        <taxon>Embryophyta</taxon>
        <taxon>Bryophyta</taxon>
        <taxon>Bryophytina</taxon>
        <taxon>Bryopsida</taxon>
        <taxon>Dicranidae</taxon>
        <taxon>Pseudoditrichales</taxon>
        <taxon>Ditrichaceae</taxon>
        <taxon>Ceratodon</taxon>
    </lineage>
</organism>
<dbReference type="PROSITE" id="PS50297">
    <property type="entry name" value="ANK_REP_REGION"/>
    <property type="match status" value="3"/>
</dbReference>
<protein>
    <submittedName>
        <fullName evidence="4">Uncharacterized protein</fullName>
    </submittedName>
</protein>
<evidence type="ECO:0000256" key="3">
    <source>
        <dbReference type="PROSITE-ProRule" id="PRU00023"/>
    </source>
</evidence>
<dbReference type="Proteomes" id="UP000822688">
    <property type="component" value="Chromosome 8"/>
</dbReference>
<dbReference type="OrthoDB" id="194358at2759"/>
<dbReference type="Pfam" id="PF12796">
    <property type="entry name" value="Ank_2"/>
    <property type="match status" value="1"/>
</dbReference>
<dbReference type="SMART" id="SM00248">
    <property type="entry name" value="ANK"/>
    <property type="match status" value="3"/>
</dbReference>
<evidence type="ECO:0000313" key="5">
    <source>
        <dbReference type="Proteomes" id="UP000822688"/>
    </source>
</evidence>
<accession>A0A8T0GYV3</accession>
<dbReference type="GO" id="GO:0005737">
    <property type="term" value="C:cytoplasm"/>
    <property type="evidence" value="ECO:0007669"/>
    <property type="project" value="TreeGrafter"/>
</dbReference>
<evidence type="ECO:0000313" key="4">
    <source>
        <dbReference type="EMBL" id="KAG0564240.1"/>
    </source>
</evidence>
<dbReference type="InterPro" id="IPR036770">
    <property type="entry name" value="Ankyrin_rpt-contain_sf"/>
</dbReference>
<reference evidence="4" key="1">
    <citation type="submission" date="2020-06" db="EMBL/GenBank/DDBJ databases">
        <title>WGS assembly of Ceratodon purpureus strain R40.</title>
        <authorList>
            <person name="Carey S.B."/>
            <person name="Jenkins J."/>
            <person name="Shu S."/>
            <person name="Lovell J.T."/>
            <person name="Sreedasyam A."/>
            <person name="Maumus F."/>
            <person name="Tiley G.P."/>
            <person name="Fernandez-Pozo N."/>
            <person name="Barry K."/>
            <person name="Chen C."/>
            <person name="Wang M."/>
            <person name="Lipzen A."/>
            <person name="Daum C."/>
            <person name="Saski C.A."/>
            <person name="Payton A.C."/>
            <person name="Mcbreen J.C."/>
            <person name="Conrad R.E."/>
            <person name="Kollar L.M."/>
            <person name="Olsson S."/>
            <person name="Huttunen S."/>
            <person name="Landis J.B."/>
            <person name="Wickett N.J."/>
            <person name="Johnson M.G."/>
            <person name="Rensing S.A."/>
            <person name="Grimwood J."/>
            <person name="Schmutz J."/>
            <person name="Mcdaniel S.F."/>
        </authorList>
    </citation>
    <scope>NUCLEOTIDE SEQUENCE</scope>
    <source>
        <strain evidence="4">R40</strain>
    </source>
</reference>
<feature type="repeat" description="ANK" evidence="3">
    <location>
        <begin position="145"/>
        <end position="170"/>
    </location>
</feature>
<name>A0A8T0GYV3_CERPU</name>
<dbReference type="Pfam" id="PF00023">
    <property type="entry name" value="Ank"/>
    <property type="match status" value="1"/>
</dbReference>
<dbReference type="PANTHER" id="PTHR23206:SF7">
    <property type="entry name" value="PROTEIN KINASE DOMAIN-CONTAINING PROTEIN"/>
    <property type="match status" value="1"/>
</dbReference>
<sequence length="220" mass="24007">MLMGIQPGLGLAHKMASGEVDAVMNSIPKSGREEPSLDAVPATIEVAKQRPMVLQRRLSRRFSLKAPSDRDDRGWTPLHVAARRGDLVEVQRLIDAGANVNETSTGPKSPGGTPLHLAAAGGHIDVMDELLERGADIDVRTKGGCGWTPLHHAAKERNRKAVRFLLENGAFLAPDMMDGRFNPPLHYCPGLQWAYKVRDKIMAGAQETKTEEDQENSSDT</sequence>
<gene>
    <name evidence="4" type="ORF">KC19_8G094900</name>
</gene>
<dbReference type="GO" id="GO:0045087">
    <property type="term" value="P:innate immune response"/>
    <property type="evidence" value="ECO:0007669"/>
    <property type="project" value="TreeGrafter"/>
</dbReference>
<keyword evidence="1" id="KW-0677">Repeat</keyword>
<dbReference type="AlphaFoldDB" id="A0A8T0GYV3"/>
<dbReference type="InterPro" id="IPR002110">
    <property type="entry name" value="Ankyrin_rpt"/>
</dbReference>
<evidence type="ECO:0000256" key="1">
    <source>
        <dbReference type="ARBA" id="ARBA00022737"/>
    </source>
</evidence>
<proteinExistence type="predicted"/>
<feature type="repeat" description="ANK" evidence="3">
    <location>
        <begin position="110"/>
        <end position="142"/>
    </location>
</feature>
<keyword evidence="2 3" id="KW-0040">ANK repeat</keyword>
<dbReference type="Gene3D" id="1.25.40.20">
    <property type="entry name" value="Ankyrin repeat-containing domain"/>
    <property type="match status" value="1"/>
</dbReference>
<dbReference type="PANTHER" id="PTHR23206">
    <property type="entry name" value="MASK PROTEIN"/>
    <property type="match status" value="1"/>
</dbReference>
<comment type="caution">
    <text evidence="4">The sequence shown here is derived from an EMBL/GenBank/DDBJ whole genome shotgun (WGS) entry which is preliminary data.</text>
</comment>
<dbReference type="InterPro" id="IPR051631">
    <property type="entry name" value="Ankyrin-KH/SAM_domain"/>
</dbReference>
<evidence type="ECO:0000256" key="2">
    <source>
        <dbReference type="ARBA" id="ARBA00023043"/>
    </source>
</evidence>
<dbReference type="SUPFAM" id="SSF48403">
    <property type="entry name" value="Ankyrin repeat"/>
    <property type="match status" value="1"/>
</dbReference>